<reference evidence="1" key="1">
    <citation type="submission" date="2020-02" db="EMBL/GenBank/DDBJ databases">
        <authorList>
            <person name="Meier V. D."/>
        </authorList>
    </citation>
    <scope>NUCLEOTIDE SEQUENCE</scope>
    <source>
        <strain evidence="1">AVDCRST_MAG64</strain>
    </source>
</reference>
<accession>A0A6J4PZB3</accession>
<dbReference type="InterPro" id="IPR042184">
    <property type="entry name" value="YqeY/Aim41_N"/>
</dbReference>
<dbReference type="EMBL" id="CADCUQ010000730">
    <property type="protein sequence ID" value="CAA9426009.1"/>
    <property type="molecule type" value="Genomic_DNA"/>
</dbReference>
<dbReference type="InterPro" id="IPR019004">
    <property type="entry name" value="YqeY/Aim41"/>
</dbReference>
<dbReference type="AlphaFoldDB" id="A0A6J4PZB3"/>
<organism evidence="1">
    <name type="scientific">uncultured Phycisphaerae bacterium</name>
    <dbReference type="NCBI Taxonomy" id="904963"/>
    <lineage>
        <taxon>Bacteria</taxon>
        <taxon>Pseudomonadati</taxon>
        <taxon>Planctomycetota</taxon>
        <taxon>Phycisphaerae</taxon>
        <taxon>environmental samples</taxon>
    </lineage>
</organism>
<dbReference type="PANTHER" id="PTHR28055">
    <property type="entry name" value="ALTERED INHERITANCE OF MITOCHONDRIA PROTEIN 41, MITOCHONDRIAL"/>
    <property type="match status" value="1"/>
</dbReference>
<dbReference type="PANTHER" id="PTHR28055:SF1">
    <property type="entry name" value="ALTERED INHERITANCE OF MITOCHONDRIA PROTEIN 41, MITOCHONDRIAL"/>
    <property type="match status" value="1"/>
</dbReference>
<proteinExistence type="predicted"/>
<dbReference type="InterPro" id="IPR003789">
    <property type="entry name" value="Asn/Gln_tRNA_amidoTrase-B-like"/>
</dbReference>
<name>A0A6J4PZB3_9BACT</name>
<dbReference type="SUPFAM" id="SSF89095">
    <property type="entry name" value="GatB/YqeY motif"/>
    <property type="match status" value="1"/>
</dbReference>
<dbReference type="Pfam" id="PF09424">
    <property type="entry name" value="YqeY"/>
    <property type="match status" value="1"/>
</dbReference>
<dbReference type="InterPro" id="IPR023168">
    <property type="entry name" value="GatB_Yqey_C_2"/>
</dbReference>
<gene>
    <name evidence="1" type="ORF">AVDCRST_MAG64-3180</name>
</gene>
<evidence type="ECO:0000313" key="1">
    <source>
        <dbReference type="EMBL" id="CAA9426009.1"/>
    </source>
</evidence>
<sequence length="144" mass="15613">MELLTKLQDDMKAAMKAGEKAKLQVIRMLISEVKNIDLQPTKPSAEQVVDAYAKKLRKSREEYAKLGKSDEVKQLGDELAVVEGYLPKKASAEETAALVDAFLAANAFTEKQVGQAMGAFMKAHGQAVDPGVANPILRQKLAGK</sequence>
<dbReference type="GO" id="GO:0016884">
    <property type="term" value="F:carbon-nitrogen ligase activity, with glutamine as amido-N-donor"/>
    <property type="evidence" value="ECO:0007669"/>
    <property type="project" value="InterPro"/>
</dbReference>
<dbReference type="Gene3D" id="1.10.1510.10">
    <property type="entry name" value="Uncharacterised protein YqeY/AIM41 PF09424, N-terminal domain"/>
    <property type="match status" value="1"/>
</dbReference>
<protein>
    <submittedName>
        <fullName evidence="1">Transamidase GatB domain protein</fullName>
    </submittedName>
</protein>
<dbReference type="Gene3D" id="1.10.10.410">
    <property type="match status" value="1"/>
</dbReference>